<evidence type="ECO:0000256" key="3">
    <source>
        <dbReference type="ARBA" id="ARBA00022989"/>
    </source>
</evidence>
<dbReference type="EMBL" id="ML977316">
    <property type="protein sequence ID" value="KAF2119179.1"/>
    <property type="molecule type" value="Genomic_DNA"/>
</dbReference>
<reference evidence="8" key="1">
    <citation type="journal article" date="2020" name="Stud. Mycol.">
        <title>101 Dothideomycetes genomes: a test case for predicting lifestyles and emergence of pathogens.</title>
        <authorList>
            <person name="Haridas S."/>
            <person name="Albert R."/>
            <person name="Binder M."/>
            <person name="Bloem J."/>
            <person name="Labutti K."/>
            <person name="Salamov A."/>
            <person name="Andreopoulos B."/>
            <person name="Baker S."/>
            <person name="Barry K."/>
            <person name="Bills G."/>
            <person name="Bluhm B."/>
            <person name="Cannon C."/>
            <person name="Castanera R."/>
            <person name="Culley D."/>
            <person name="Daum C."/>
            <person name="Ezra D."/>
            <person name="Gonzalez J."/>
            <person name="Henrissat B."/>
            <person name="Kuo A."/>
            <person name="Liang C."/>
            <person name="Lipzen A."/>
            <person name="Lutzoni F."/>
            <person name="Magnuson J."/>
            <person name="Mondo S."/>
            <person name="Nolan M."/>
            <person name="Ohm R."/>
            <person name="Pangilinan J."/>
            <person name="Park H.-J."/>
            <person name="Ramirez L."/>
            <person name="Alfaro M."/>
            <person name="Sun H."/>
            <person name="Tritt A."/>
            <person name="Yoshinaga Y."/>
            <person name="Zwiers L.-H."/>
            <person name="Turgeon B."/>
            <person name="Goodwin S."/>
            <person name="Spatafora J."/>
            <person name="Crous P."/>
            <person name="Grigoriev I."/>
        </authorList>
    </citation>
    <scope>NUCLEOTIDE SEQUENCE</scope>
    <source>
        <strain evidence="8">CBS 627.86</strain>
    </source>
</reference>
<dbReference type="PANTHER" id="PTHR28018">
    <property type="entry name" value="RESPIRATORY SUPERCOMPLEX FACTOR 2, MITOCHONDRIAL"/>
    <property type="match status" value="1"/>
</dbReference>
<feature type="region of interest" description="Disordered" evidence="5">
    <location>
        <begin position="217"/>
        <end position="268"/>
    </location>
</feature>
<proteinExistence type="predicted"/>
<accession>A0A6A5ZIA9</accession>
<comment type="subcellular location">
    <subcellularLocation>
        <location evidence="1">Mitochondrion</location>
    </subcellularLocation>
</comment>
<feature type="transmembrane region" description="Helical" evidence="6">
    <location>
        <begin position="50"/>
        <end position="69"/>
    </location>
</feature>
<evidence type="ECO:0000259" key="7">
    <source>
        <dbReference type="PROSITE" id="PS51503"/>
    </source>
</evidence>
<evidence type="ECO:0000313" key="9">
    <source>
        <dbReference type="Proteomes" id="UP000799770"/>
    </source>
</evidence>
<evidence type="ECO:0000256" key="4">
    <source>
        <dbReference type="ARBA" id="ARBA00023136"/>
    </source>
</evidence>
<evidence type="ECO:0000256" key="5">
    <source>
        <dbReference type="SAM" id="MobiDB-lite"/>
    </source>
</evidence>
<keyword evidence="2 6" id="KW-0812">Transmembrane</keyword>
<evidence type="ECO:0000313" key="8">
    <source>
        <dbReference type="EMBL" id="KAF2119179.1"/>
    </source>
</evidence>
<dbReference type="GO" id="GO:0005739">
    <property type="term" value="C:mitochondrion"/>
    <property type="evidence" value="ECO:0007669"/>
    <property type="project" value="UniProtKB-SubCell"/>
</dbReference>
<dbReference type="InterPro" id="IPR007667">
    <property type="entry name" value="Hypoxia_induced_domain"/>
</dbReference>
<dbReference type="PROSITE" id="PS51503">
    <property type="entry name" value="HIG1"/>
    <property type="match status" value="1"/>
</dbReference>
<feature type="transmembrane region" description="Helical" evidence="6">
    <location>
        <begin position="20"/>
        <end position="38"/>
    </location>
</feature>
<gene>
    <name evidence="8" type="ORF">BDV96DRAFT_643324</name>
</gene>
<feature type="compositionally biased region" description="Basic and acidic residues" evidence="5">
    <location>
        <begin position="219"/>
        <end position="268"/>
    </location>
</feature>
<feature type="transmembrane region" description="Helical" evidence="6">
    <location>
        <begin position="117"/>
        <end position="136"/>
    </location>
</feature>
<keyword evidence="3 6" id="KW-1133">Transmembrane helix</keyword>
<dbReference type="InterPro" id="IPR040153">
    <property type="entry name" value="Rcf2"/>
</dbReference>
<keyword evidence="4 6" id="KW-0472">Membrane</keyword>
<organism evidence="8 9">
    <name type="scientific">Lophiotrema nucula</name>
    <dbReference type="NCBI Taxonomy" id="690887"/>
    <lineage>
        <taxon>Eukaryota</taxon>
        <taxon>Fungi</taxon>
        <taxon>Dikarya</taxon>
        <taxon>Ascomycota</taxon>
        <taxon>Pezizomycotina</taxon>
        <taxon>Dothideomycetes</taxon>
        <taxon>Pleosporomycetidae</taxon>
        <taxon>Pleosporales</taxon>
        <taxon>Lophiotremataceae</taxon>
        <taxon>Lophiotrema</taxon>
    </lineage>
</organism>
<evidence type="ECO:0000256" key="1">
    <source>
        <dbReference type="ARBA" id="ARBA00004173"/>
    </source>
</evidence>
<feature type="domain" description="HIG1" evidence="7">
    <location>
        <begin position="82"/>
        <end position="180"/>
    </location>
</feature>
<dbReference type="AlphaFoldDB" id="A0A6A5ZIA9"/>
<evidence type="ECO:0000256" key="6">
    <source>
        <dbReference type="SAM" id="Phobius"/>
    </source>
</evidence>
<keyword evidence="9" id="KW-1185">Reference proteome</keyword>
<evidence type="ECO:0000256" key="2">
    <source>
        <dbReference type="ARBA" id="ARBA00022692"/>
    </source>
</evidence>
<dbReference type="OrthoDB" id="1915122at2759"/>
<sequence>MKVLTKEEEQAHYNATLKGGVLGGVIGTAVGTGAVLAASRRFHSFRALTVPFRAFLAASGGTFVAVIAADRASASYDIEHTPEKKQAIEREHERERLLNEGKTVLTRAKEWAEENRYPIIFGFWVVSMVGSFTIVNRNRYLSGAQKLVQARMYAQGSTLAVLLASFAAEASDAQKGKGRWETIKVLDPNDPTHKHLIEKRIHKERYQGEDQWMEMVEAEEARMKDRKKAAAEKTHEKEKETKSHDKESKSHEKESKPRDTKSDAKASS</sequence>
<protein>
    <recommendedName>
        <fullName evidence="7">HIG1 domain-containing protein</fullName>
    </recommendedName>
</protein>
<name>A0A6A5ZIA9_9PLEO</name>
<dbReference type="Pfam" id="PF04588">
    <property type="entry name" value="HIG_1_N"/>
    <property type="match status" value="1"/>
</dbReference>
<dbReference type="Proteomes" id="UP000799770">
    <property type="component" value="Unassembled WGS sequence"/>
</dbReference>
<dbReference type="PANTHER" id="PTHR28018:SF3">
    <property type="entry name" value="RESPIRATORY SUPERCOMPLEX FACTOR 2, MITOCHONDRIAL"/>
    <property type="match status" value="1"/>
</dbReference>
<dbReference type="GO" id="GO:0033617">
    <property type="term" value="P:mitochondrial respiratory chain complex IV assembly"/>
    <property type="evidence" value="ECO:0007669"/>
    <property type="project" value="TreeGrafter"/>
</dbReference>